<feature type="transmembrane region" description="Helical" evidence="9">
    <location>
        <begin position="65"/>
        <end position="91"/>
    </location>
</feature>
<evidence type="ECO:0000256" key="4">
    <source>
        <dbReference type="ARBA" id="ARBA00023040"/>
    </source>
</evidence>
<keyword evidence="5 9" id="KW-0472">Membrane</keyword>
<dbReference type="PROSITE" id="PS50262">
    <property type="entry name" value="G_PROTEIN_RECEP_F1_2"/>
    <property type="match status" value="1"/>
</dbReference>
<evidence type="ECO:0000256" key="1">
    <source>
        <dbReference type="ARBA" id="ARBA00004370"/>
    </source>
</evidence>
<evidence type="ECO:0000256" key="6">
    <source>
        <dbReference type="ARBA" id="ARBA00023170"/>
    </source>
</evidence>
<evidence type="ECO:0000313" key="11">
    <source>
        <dbReference type="Proteomes" id="UP000515208"/>
    </source>
</evidence>
<evidence type="ECO:0000256" key="8">
    <source>
        <dbReference type="SAM" id="MobiDB-lite"/>
    </source>
</evidence>
<evidence type="ECO:0000256" key="7">
    <source>
        <dbReference type="ARBA" id="ARBA00023224"/>
    </source>
</evidence>
<sequence>MESARGSCRMARAFGAVLPLNWFGDASSRQPSNSSVGNGSYSTRPTWGPRSLDGLEGVAEAGAALALRALIAGAYLALCAVGLVGNVLVLVLVRSQQRRRRSLLNCFLLNLAATDLQFVLTLPFWAVDMVRDFSWPFGGAMCKVVLTLTVLNMYASGFFLSAMSVARYYAVGGVLATAPTALFATAASIGGERLCLLLFPDGGPDWLAFYHLQKVTVAFVLPLVTLGTCSLLLLRFLRRQLVRWSSGVRHRRRSRVTRALACVLLVFVLCWLPNQALTFWGVLIKLNAVPWDRAYFLVQAYLFPVSICLAHSNSCLNPLLYCLLRRDFRQGLQELLSKASPGFRKTPPKIQVPVNRKSARYLKATGGRERPARSTAVLCILIFTGRYAGRSSEPDVVSGHGGVEDVLGPRSCRGTHKPVCAESLLQRVEFLDICGRYCMGIRNDGLYMLESQIGSVQLQSVFSWRRYVEKTQKVRGEVAQTLQRVLLLVASSPSTHTSRGVPTDQIDGRGHLLSDGSL</sequence>
<protein>
    <submittedName>
        <fullName evidence="12">Relaxin-3 receptor 2-like</fullName>
    </submittedName>
</protein>
<name>A0A6P3HFI7_BISBB</name>
<proteinExistence type="predicted"/>
<dbReference type="InterPro" id="IPR000276">
    <property type="entry name" value="GPCR_Rhodpsn"/>
</dbReference>
<dbReference type="OrthoDB" id="9936726at2759"/>
<keyword evidence="11" id="KW-1185">Reference proteome</keyword>
<dbReference type="PANTHER" id="PTHR10489:SF951">
    <property type="entry name" value="RELAXIN FAMILY PEPTIDE_INSL5 RECEPTOR 4"/>
    <property type="match status" value="1"/>
</dbReference>
<dbReference type="GO" id="GO:0007204">
    <property type="term" value="P:positive regulation of cytosolic calcium ion concentration"/>
    <property type="evidence" value="ECO:0007669"/>
    <property type="project" value="TreeGrafter"/>
</dbReference>
<dbReference type="GO" id="GO:0009897">
    <property type="term" value="C:external side of plasma membrane"/>
    <property type="evidence" value="ECO:0007669"/>
    <property type="project" value="TreeGrafter"/>
</dbReference>
<evidence type="ECO:0000256" key="9">
    <source>
        <dbReference type="SAM" id="Phobius"/>
    </source>
</evidence>
<feature type="transmembrane region" description="Helical" evidence="9">
    <location>
        <begin position="215"/>
        <end position="237"/>
    </location>
</feature>
<dbReference type="SUPFAM" id="SSF81321">
    <property type="entry name" value="Family A G protein-coupled receptor-like"/>
    <property type="match status" value="1"/>
</dbReference>
<evidence type="ECO:0000259" key="10">
    <source>
        <dbReference type="PROSITE" id="PS50262"/>
    </source>
</evidence>
<accession>A0A6P3HFI7</accession>
<dbReference type="GO" id="GO:0016493">
    <property type="term" value="F:C-C chemokine receptor activity"/>
    <property type="evidence" value="ECO:0007669"/>
    <property type="project" value="TreeGrafter"/>
</dbReference>
<evidence type="ECO:0000256" key="3">
    <source>
        <dbReference type="ARBA" id="ARBA00022989"/>
    </source>
</evidence>
<dbReference type="PRINTS" id="PR00237">
    <property type="entry name" value="GPCRRHODOPSN"/>
</dbReference>
<dbReference type="GO" id="GO:0019957">
    <property type="term" value="F:C-C chemokine binding"/>
    <property type="evidence" value="ECO:0007669"/>
    <property type="project" value="TreeGrafter"/>
</dbReference>
<organism evidence="11 12">
    <name type="scientific">Bison bison bison</name>
    <name type="common">North American plains bison</name>
    <dbReference type="NCBI Taxonomy" id="43346"/>
    <lineage>
        <taxon>Eukaryota</taxon>
        <taxon>Metazoa</taxon>
        <taxon>Chordata</taxon>
        <taxon>Craniata</taxon>
        <taxon>Vertebrata</taxon>
        <taxon>Euteleostomi</taxon>
        <taxon>Mammalia</taxon>
        <taxon>Eutheria</taxon>
        <taxon>Laurasiatheria</taxon>
        <taxon>Artiodactyla</taxon>
        <taxon>Ruminantia</taxon>
        <taxon>Pecora</taxon>
        <taxon>Bovidae</taxon>
        <taxon>Bovinae</taxon>
        <taxon>Bison</taxon>
    </lineage>
</organism>
<keyword evidence="4" id="KW-0297">G-protein coupled receptor</keyword>
<dbReference type="GO" id="GO:0060326">
    <property type="term" value="P:cell chemotaxis"/>
    <property type="evidence" value="ECO:0007669"/>
    <property type="project" value="TreeGrafter"/>
</dbReference>
<feature type="transmembrane region" description="Helical" evidence="9">
    <location>
        <begin position="258"/>
        <end position="281"/>
    </location>
</feature>
<dbReference type="GO" id="GO:0019722">
    <property type="term" value="P:calcium-mediated signaling"/>
    <property type="evidence" value="ECO:0007669"/>
    <property type="project" value="TreeGrafter"/>
</dbReference>
<dbReference type="GO" id="GO:0006955">
    <property type="term" value="P:immune response"/>
    <property type="evidence" value="ECO:0007669"/>
    <property type="project" value="TreeGrafter"/>
</dbReference>
<keyword evidence="7" id="KW-0807">Transducer</keyword>
<feature type="transmembrane region" description="Helical" evidence="9">
    <location>
        <begin position="166"/>
        <end position="189"/>
    </location>
</feature>
<feature type="domain" description="G-protein coupled receptors family 1 profile" evidence="10">
    <location>
        <begin position="85"/>
        <end position="321"/>
    </location>
</feature>
<dbReference type="AlphaFoldDB" id="A0A6P3HFI7"/>
<evidence type="ECO:0000313" key="12">
    <source>
        <dbReference type="RefSeq" id="XP_010841703.1"/>
    </source>
</evidence>
<feature type="transmembrane region" description="Helical" evidence="9">
    <location>
        <begin position="301"/>
        <end position="324"/>
    </location>
</feature>
<keyword evidence="6" id="KW-0675">Receptor</keyword>
<comment type="subcellular location">
    <subcellularLocation>
        <location evidence="1">Membrane</location>
    </subcellularLocation>
</comment>
<dbReference type="Pfam" id="PF00001">
    <property type="entry name" value="7tm_1"/>
    <property type="match status" value="2"/>
</dbReference>
<evidence type="ECO:0000256" key="5">
    <source>
        <dbReference type="ARBA" id="ARBA00023136"/>
    </source>
</evidence>
<dbReference type="RefSeq" id="XP_010841703.1">
    <property type="nucleotide sequence ID" value="XM_010843401.1"/>
</dbReference>
<dbReference type="InterPro" id="IPR050119">
    <property type="entry name" value="CCR1-9-like"/>
</dbReference>
<keyword evidence="3 9" id="KW-1133">Transmembrane helix</keyword>
<keyword evidence="2 9" id="KW-0812">Transmembrane</keyword>
<dbReference type="InterPro" id="IPR017452">
    <property type="entry name" value="GPCR_Rhodpsn_7TM"/>
</dbReference>
<dbReference type="Gene3D" id="1.20.1070.10">
    <property type="entry name" value="Rhodopsin 7-helix transmembrane proteins"/>
    <property type="match status" value="2"/>
</dbReference>
<dbReference type="Proteomes" id="UP000515208">
    <property type="component" value="Unplaced"/>
</dbReference>
<gene>
    <name evidence="12" type="primary">LOC104991038</name>
</gene>
<feature type="transmembrane region" description="Helical" evidence="9">
    <location>
        <begin position="103"/>
        <end position="127"/>
    </location>
</feature>
<feature type="region of interest" description="Disordered" evidence="8">
    <location>
        <begin position="494"/>
        <end position="518"/>
    </location>
</feature>
<feature type="transmembrane region" description="Helical" evidence="9">
    <location>
        <begin position="133"/>
        <end position="154"/>
    </location>
</feature>
<dbReference type="KEGG" id="bbis:104991038"/>
<dbReference type="PANTHER" id="PTHR10489">
    <property type="entry name" value="CELL ADHESION MOLECULE"/>
    <property type="match status" value="1"/>
</dbReference>
<dbReference type="GeneID" id="104991038"/>
<reference evidence="12" key="1">
    <citation type="submission" date="2025-08" db="UniProtKB">
        <authorList>
            <consortium name="RefSeq"/>
        </authorList>
    </citation>
    <scope>IDENTIFICATION</scope>
    <source>
        <tissue evidence="12">Blood</tissue>
    </source>
</reference>
<evidence type="ECO:0000256" key="2">
    <source>
        <dbReference type="ARBA" id="ARBA00022692"/>
    </source>
</evidence>